<keyword evidence="3 7" id="KW-0479">Metal-binding</keyword>
<keyword evidence="4 7" id="KW-0560">Oxidoreductase</keyword>
<evidence type="ECO:0000313" key="9">
    <source>
        <dbReference type="Proteomes" id="UP000621307"/>
    </source>
</evidence>
<dbReference type="PROSITE" id="PS00086">
    <property type="entry name" value="CYTOCHROME_P450"/>
    <property type="match status" value="1"/>
</dbReference>
<dbReference type="InterPro" id="IPR017972">
    <property type="entry name" value="Cyt_P450_CS"/>
</dbReference>
<name>A0ABR8BJ81_9NOSO</name>
<evidence type="ECO:0000313" key="8">
    <source>
        <dbReference type="EMBL" id="MBD2253970.1"/>
    </source>
</evidence>
<accession>A0ABR8BJ81</accession>
<dbReference type="RefSeq" id="WP_190569722.1">
    <property type="nucleotide sequence ID" value="NZ_JACJQL010000041.1"/>
</dbReference>
<keyword evidence="5 7" id="KW-0408">Iron</keyword>
<evidence type="ECO:0000256" key="2">
    <source>
        <dbReference type="ARBA" id="ARBA00022617"/>
    </source>
</evidence>
<dbReference type="PANTHER" id="PTHR24286">
    <property type="entry name" value="CYTOCHROME P450 26"/>
    <property type="match status" value="1"/>
</dbReference>
<protein>
    <submittedName>
        <fullName evidence="8">Cytochrome P450</fullName>
    </submittedName>
</protein>
<dbReference type="InterPro" id="IPR002403">
    <property type="entry name" value="Cyt_P450_E_grp-IV"/>
</dbReference>
<dbReference type="SUPFAM" id="SSF48264">
    <property type="entry name" value="Cytochrome P450"/>
    <property type="match status" value="1"/>
</dbReference>
<dbReference type="Proteomes" id="UP000621307">
    <property type="component" value="Unassembled WGS sequence"/>
</dbReference>
<dbReference type="PRINTS" id="PR00465">
    <property type="entry name" value="EP450IV"/>
</dbReference>
<dbReference type="EMBL" id="JACJQL010000041">
    <property type="protein sequence ID" value="MBD2253970.1"/>
    <property type="molecule type" value="Genomic_DNA"/>
</dbReference>
<dbReference type="PANTHER" id="PTHR24286:SF384">
    <property type="entry name" value="P450, PUTATIVE (EUROFUNG)-RELATED"/>
    <property type="match status" value="1"/>
</dbReference>
<organism evidence="8 9">
    <name type="scientific">Nostoc parmelioides FACHB-3921</name>
    <dbReference type="NCBI Taxonomy" id="2692909"/>
    <lineage>
        <taxon>Bacteria</taxon>
        <taxon>Bacillati</taxon>
        <taxon>Cyanobacteriota</taxon>
        <taxon>Cyanophyceae</taxon>
        <taxon>Nostocales</taxon>
        <taxon>Nostocaceae</taxon>
        <taxon>Nostoc</taxon>
    </lineage>
</organism>
<reference evidence="8 9" key="1">
    <citation type="journal article" date="2020" name="ISME J.">
        <title>Comparative genomics reveals insights into cyanobacterial evolution and habitat adaptation.</title>
        <authorList>
            <person name="Chen M.Y."/>
            <person name="Teng W.K."/>
            <person name="Zhao L."/>
            <person name="Hu C.X."/>
            <person name="Zhou Y.K."/>
            <person name="Han B.P."/>
            <person name="Song L.R."/>
            <person name="Shu W.S."/>
        </authorList>
    </citation>
    <scope>NUCLEOTIDE SEQUENCE [LARGE SCALE GENOMIC DNA]</scope>
    <source>
        <strain evidence="8 9">FACHB-3921</strain>
    </source>
</reference>
<comment type="similarity">
    <text evidence="1 7">Belongs to the cytochrome P450 family.</text>
</comment>
<keyword evidence="6 7" id="KW-0503">Monooxygenase</keyword>
<dbReference type="InterPro" id="IPR001128">
    <property type="entry name" value="Cyt_P450"/>
</dbReference>
<evidence type="ECO:0000256" key="7">
    <source>
        <dbReference type="RuleBase" id="RU000461"/>
    </source>
</evidence>
<sequence>MKNPQVPPGSYGLPIIGETLAFVTDKNFIEKRYQRYGSIFKTHLIGRPTVVMIGPQALEFVLSSQMESFSWREGWPETFKVLLGESLFLQDGEEHRRNRRLMMPALHGPALANYVSTMENITHSYLKKWEEKKEFTWFGEFKQLTFDIASQLLLGTSPGEECVNLSKLFTTLTNGLFTINPLPLPLTKFGKALAARNQILEYLTQVVRQRQQNPTKDALSLLVQAQDEDGNSLSEKEIIAQAVLLLFAGHETTTSMLTWLCLELARHPEVYQRAREEQLQLASQGNLNLEQLGQMPYLEQVLLEVERCHQPVGGGFRGVIKDFEFNGFHVPAGWQLLYSILMTHRLEEIYPEPERFDPDRFSPQRQEHKKYPFSLIGFGGGPRVCIGIAFAKMEMKIVAAHLLRSYHWEILPNQSLDAVLVPTNQPQDGLRVRFQPL</sequence>
<evidence type="ECO:0000256" key="5">
    <source>
        <dbReference type="ARBA" id="ARBA00023004"/>
    </source>
</evidence>
<gene>
    <name evidence="8" type="ORF">H6G14_22095</name>
</gene>
<evidence type="ECO:0000256" key="6">
    <source>
        <dbReference type="ARBA" id="ARBA00023033"/>
    </source>
</evidence>
<evidence type="ECO:0000256" key="1">
    <source>
        <dbReference type="ARBA" id="ARBA00010617"/>
    </source>
</evidence>
<evidence type="ECO:0000256" key="3">
    <source>
        <dbReference type="ARBA" id="ARBA00022723"/>
    </source>
</evidence>
<comment type="caution">
    <text evidence="8">The sequence shown here is derived from an EMBL/GenBank/DDBJ whole genome shotgun (WGS) entry which is preliminary data.</text>
</comment>
<dbReference type="InterPro" id="IPR036396">
    <property type="entry name" value="Cyt_P450_sf"/>
</dbReference>
<dbReference type="CDD" id="cd11044">
    <property type="entry name" value="CYP120A1_CYP26-like"/>
    <property type="match status" value="1"/>
</dbReference>
<proteinExistence type="inferred from homology"/>
<dbReference type="Pfam" id="PF00067">
    <property type="entry name" value="p450"/>
    <property type="match status" value="1"/>
</dbReference>
<keyword evidence="9" id="KW-1185">Reference proteome</keyword>
<keyword evidence="2 7" id="KW-0349">Heme</keyword>
<dbReference type="Gene3D" id="1.10.630.10">
    <property type="entry name" value="Cytochrome P450"/>
    <property type="match status" value="1"/>
</dbReference>
<evidence type="ECO:0000256" key="4">
    <source>
        <dbReference type="ARBA" id="ARBA00023002"/>
    </source>
</evidence>
<dbReference type="PRINTS" id="PR00385">
    <property type="entry name" value="P450"/>
</dbReference>